<keyword evidence="1" id="KW-0472">Membrane</keyword>
<evidence type="ECO:0000313" key="4">
    <source>
        <dbReference type="EMBL" id="MBS0030675.1"/>
    </source>
</evidence>
<name>A0ABS5J681_9BACT</name>
<dbReference type="Pfam" id="PF16344">
    <property type="entry name" value="FecR_C"/>
    <property type="match status" value="1"/>
</dbReference>
<dbReference type="InterPro" id="IPR012373">
    <property type="entry name" value="Ferrdict_sens_TM"/>
</dbReference>
<dbReference type="Proteomes" id="UP000676386">
    <property type="component" value="Unassembled WGS sequence"/>
</dbReference>
<dbReference type="Gene3D" id="2.60.120.1440">
    <property type="match status" value="1"/>
</dbReference>
<sequence>MISRELIAKYFRNECNDNEKKLVLEYFRDNPEEWNMYMPEEEWDNFVVNQEVDPDLSRRMFKTVSSQSFRKGRRLQIAWLAAAVSAGVIIGLLWMYRPAARTPIVASETSSGSLERMTEKKNISNALMRITLADGSEVLLSPNSSIRFADSFLSDKGRAVYLSGQALFKIAGDKGNPFIVYADKLATTVLGTSFTVQSFTESDVIKVKLHEGKVQVSAADPSHTAWKDKVVLLSGEELTYSKNRMQASIRHNAPAEHLVKAGPANTKTYTVRRPDWYTFDASLLSEVLDQLSSYYQVDIYYYPSDLRNKYFSGKLHKTDSLETILKDIALLNQLTIEKKQDGYIIRKTD</sequence>
<gene>
    <name evidence="4" type="ORF">KE626_25340</name>
</gene>
<comment type="caution">
    <text evidence="4">The sequence shown here is derived from an EMBL/GenBank/DDBJ whole genome shotgun (WGS) entry which is preliminary data.</text>
</comment>
<organism evidence="4 5">
    <name type="scientific">Chitinophaga hostae</name>
    <dbReference type="NCBI Taxonomy" id="2831022"/>
    <lineage>
        <taxon>Bacteria</taxon>
        <taxon>Pseudomonadati</taxon>
        <taxon>Bacteroidota</taxon>
        <taxon>Chitinophagia</taxon>
        <taxon>Chitinophagales</taxon>
        <taxon>Chitinophagaceae</taxon>
        <taxon>Chitinophaga</taxon>
    </lineage>
</organism>
<feature type="transmembrane region" description="Helical" evidence="1">
    <location>
        <begin position="77"/>
        <end position="96"/>
    </location>
</feature>
<evidence type="ECO:0000259" key="2">
    <source>
        <dbReference type="Pfam" id="PF04773"/>
    </source>
</evidence>
<keyword evidence="1" id="KW-1133">Transmembrane helix</keyword>
<proteinExistence type="predicted"/>
<dbReference type="PANTHER" id="PTHR30273:SF2">
    <property type="entry name" value="PROTEIN FECR"/>
    <property type="match status" value="1"/>
</dbReference>
<protein>
    <submittedName>
        <fullName evidence="4">FecR domain-containing protein</fullName>
    </submittedName>
</protein>
<dbReference type="InterPro" id="IPR032508">
    <property type="entry name" value="FecR_C"/>
</dbReference>
<dbReference type="RefSeq" id="WP_211975812.1">
    <property type="nucleotide sequence ID" value="NZ_CBFHAM010000002.1"/>
</dbReference>
<feature type="domain" description="Protein FecR C-terminal" evidence="3">
    <location>
        <begin position="277"/>
        <end position="345"/>
    </location>
</feature>
<dbReference type="PANTHER" id="PTHR30273">
    <property type="entry name" value="PERIPLASMIC SIGNAL SENSOR AND SIGMA FACTOR ACTIVATOR FECR-RELATED"/>
    <property type="match status" value="1"/>
</dbReference>
<feature type="domain" description="FecR protein" evidence="2">
    <location>
        <begin position="126"/>
        <end position="215"/>
    </location>
</feature>
<evidence type="ECO:0000256" key="1">
    <source>
        <dbReference type="SAM" id="Phobius"/>
    </source>
</evidence>
<dbReference type="Pfam" id="PF04773">
    <property type="entry name" value="FecR"/>
    <property type="match status" value="1"/>
</dbReference>
<reference evidence="4 5" key="1">
    <citation type="submission" date="2021-04" db="EMBL/GenBank/DDBJ databases">
        <title>Chitinophaga sp. nov., isolated from the rhizosphere soil.</title>
        <authorList>
            <person name="He S."/>
        </authorList>
    </citation>
    <scope>NUCLEOTIDE SEQUENCE [LARGE SCALE GENOMIC DNA]</scope>
    <source>
        <strain evidence="4 5">2R12</strain>
    </source>
</reference>
<evidence type="ECO:0000259" key="3">
    <source>
        <dbReference type="Pfam" id="PF16344"/>
    </source>
</evidence>
<dbReference type="PIRSF" id="PIRSF018266">
    <property type="entry name" value="FecR"/>
    <property type="match status" value="1"/>
</dbReference>
<keyword evidence="1" id="KW-0812">Transmembrane</keyword>
<evidence type="ECO:0000313" key="5">
    <source>
        <dbReference type="Proteomes" id="UP000676386"/>
    </source>
</evidence>
<dbReference type="Gene3D" id="3.55.50.30">
    <property type="match status" value="1"/>
</dbReference>
<dbReference type="InterPro" id="IPR006860">
    <property type="entry name" value="FecR"/>
</dbReference>
<keyword evidence="5" id="KW-1185">Reference proteome</keyword>
<dbReference type="EMBL" id="JAGTXB010000016">
    <property type="protein sequence ID" value="MBS0030675.1"/>
    <property type="molecule type" value="Genomic_DNA"/>
</dbReference>
<accession>A0ABS5J681</accession>